<dbReference type="EMBL" id="VIKS01000001">
    <property type="protein sequence ID" value="TQV89559.1"/>
    <property type="molecule type" value="Genomic_DNA"/>
</dbReference>
<dbReference type="RefSeq" id="WP_142891623.1">
    <property type="nucleotide sequence ID" value="NZ_ML660160.1"/>
</dbReference>
<proteinExistence type="predicted"/>
<evidence type="ECO:0000313" key="1">
    <source>
        <dbReference type="EMBL" id="TQV89559.1"/>
    </source>
</evidence>
<dbReference type="AlphaFoldDB" id="A0A545UJC2"/>
<accession>A0A545UJC2</accession>
<reference evidence="1 2" key="1">
    <citation type="submission" date="2019-07" db="EMBL/GenBank/DDBJ databases">
        <title>Draft genome for Aliikangiella sp. M105.</title>
        <authorList>
            <person name="Wang G."/>
        </authorList>
    </citation>
    <scope>NUCLEOTIDE SEQUENCE [LARGE SCALE GENOMIC DNA]</scope>
    <source>
        <strain evidence="1 2">M105</strain>
    </source>
</reference>
<sequence>MYKLFQSLFICAIVSATCSIPVKAKNNPIKELTEICMLSEEIFQEYILLGLGIEPQQSAAQIKANITAVDSKLAGFQKIVEKNPQIVNKTQLIPHWKAIKLKASQPPQYSQANELKLLVNQFIEECLAIDFQLINENDSRASESYIKLSELEILSRQMASLYLLKAWGPKSHGSTKEFHDIAKKFSKELHALLSMQEEIVPEEVKTILRQVKSEFMVFKIFSNSNSGRYIPSLAKVKSDRIKSHLELALKREESELK</sequence>
<organism evidence="1 2">
    <name type="scientific">Aliikangiella coralliicola</name>
    <dbReference type="NCBI Taxonomy" id="2592383"/>
    <lineage>
        <taxon>Bacteria</taxon>
        <taxon>Pseudomonadati</taxon>
        <taxon>Pseudomonadota</taxon>
        <taxon>Gammaproteobacteria</taxon>
        <taxon>Oceanospirillales</taxon>
        <taxon>Pleioneaceae</taxon>
        <taxon>Aliikangiella</taxon>
    </lineage>
</organism>
<dbReference type="Proteomes" id="UP000315439">
    <property type="component" value="Unassembled WGS sequence"/>
</dbReference>
<comment type="caution">
    <text evidence="1">The sequence shown here is derived from an EMBL/GenBank/DDBJ whole genome shotgun (WGS) entry which is preliminary data.</text>
</comment>
<evidence type="ECO:0000313" key="2">
    <source>
        <dbReference type="Proteomes" id="UP000315439"/>
    </source>
</evidence>
<protein>
    <submittedName>
        <fullName evidence="1">Uncharacterized protein</fullName>
    </submittedName>
</protein>
<dbReference type="OrthoDB" id="952521at2"/>
<gene>
    <name evidence="1" type="ORF">FLL46_01355</name>
</gene>
<name>A0A545UJC2_9GAMM</name>
<keyword evidence="2" id="KW-1185">Reference proteome</keyword>